<accession>A0A381U1K1</accession>
<dbReference type="PROSITE" id="PS00674">
    <property type="entry name" value="AAA"/>
    <property type="match status" value="1"/>
</dbReference>
<dbReference type="EMBL" id="UINC01005565">
    <property type="protein sequence ID" value="SVA22116.1"/>
    <property type="molecule type" value="Genomic_DNA"/>
</dbReference>
<gene>
    <name evidence="2" type="ORF">METZ01_LOCUS74970</name>
</gene>
<evidence type="ECO:0000259" key="1">
    <source>
        <dbReference type="SMART" id="SM00382"/>
    </source>
</evidence>
<proteinExistence type="predicted"/>
<dbReference type="SUPFAM" id="SSF52540">
    <property type="entry name" value="P-loop containing nucleoside triphosphate hydrolases"/>
    <property type="match status" value="1"/>
</dbReference>
<organism evidence="2">
    <name type="scientific">marine metagenome</name>
    <dbReference type="NCBI Taxonomy" id="408172"/>
    <lineage>
        <taxon>unclassified sequences</taxon>
        <taxon>metagenomes</taxon>
        <taxon>ecological metagenomes</taxon>
    </lineage>
</organism>
<dbReference type="InterPro" id="IPR003593">
    <property type="entry name" value="AAA+_ATPase"/>
</dbReference>
<dbReference type="SMART" id="SM00382">
    <property type="entry name" value="AAA"/>
    <property type="match status" value="1"/>
</dbReference>
<dbReference type="InterPro" id="IPR003959">
    <property type="entry name" value="ATPase_AAA_core"/>
</dbReference>
<dbReference type="InterPro" id="IPR027417">
    <property type="entry name" value="P-loop_NTPase"/>
</dbReference>
<dbReference type="InterPro" id="IPR050304">
    <property type="entry name" value="MT-severing_AAA_ATPase"/>
</dbReference>
<feature type="domain" description="AAA+ ATPase" evidence="1">
    <location>
        <begin position="61"/>
        <end position="205"/>
    </location>
</feature>
<dbReference type="GO" id="GO:0016887">
    <property type="term" value="F:ATP hydrolysis activity"/>
    <property type="evidence" value="ECO:0007669"/>
    <property type="project" value="InterPro"/>
</dbReference>
<evidence type="ECO:0000313" key="2">
    <source>
        <dbReference type="EMBL" id="SVA22116.1"/>
    </source>
</evidence>
<sequence length="276" mass="30775">MSGDEPFQKKNLKDESGGIVPVPTQEEFIGQMVSAMEYFFGLGDDTFSDHFPNRKDSKNFPFKGFILEGPPGSGKTEAVIEAGRRLRRSLGNRHSLDVQLFHVNSSNINRARLGEAETRLQRVFTAAQNVMNDNIRTIILFDDIETLIVRRTHSKAQEWSRSLNGVFFHELDNLVTTKTMVIATTNLPDEVDPAVRSRLAMRNAPAPTRGEMKEVARSALPIRGGGGKTQEELLEMTAQAIDQHIEEGEPHSFRLALQTAIETLLSSVAGWRRGSN</sequence>
<dbReference type="GO" id="GO:0005524">
    <property type="term" value="F:ATP binding"/>
    <property type="evidence" value="ECO:0007669"/>
    <property type="project" value="InterPro"/>
</dbReference>
<dbReference type="Gene3D" id="3.40.50.300">
    <property type="entry name" value="P-loop containing nucleotide triphosphate hydrolases"/>
    <property type="match status" value="1"/>
</dbReference>
<name>A0A381U1K1_9ZZZZ</name>
<protein>
    <recommendedName>
        <fullName evidence="1">AAA+ ATPase domain-containing protein</fullName>
    </recommendedName>
</protein>
<dbReference type="PANTHER" id="PTHR23074">
    <property type="entry name" value="AAA DOMAIN-CONTAINING"/>
    <property type="match status" value="1"/>
</dbReference>
<dbReference type="AlphaFoldDB" id="A0A381U1K1"/>
<dbReference type="InterPro" id="IPR003960">
    <property type="entry name" value="ATPase_AAA_CS"/>
</dbReference>
<reference evidence="2" key="1">
    <citation type="submission" date="2018-05" db="EMBL/GenBank/DDBJ databases">
        <authorList>
            <person name="Lanie J.A."/>
            <person name="Ng W.-L."/>
            <person name="Kazmierczak K.M."/>
            <person name="Andrzejewski T.M."/>
            <person name="Davidsen T.M."/>
            <person name="Wayne K.J."/>
            <person name="Tettelin H."/>
            <person name="Glass J.I."/>
            <person name="Rusch D."/>
            <person name="Podicherti R."/>
            <person name="Tsui H.-C.T."/>
            <person name="Winkler M.E."/>
        </authorList>
    </citation>
    <scope>NUCLEOTIDE SEQUENCE</scope>
</reference>
<dbReference type="Pfam" id="PF00004">
    <property type="entry name" value="AAA"/>
    <property type="match status" value="1"/>
</dbReference>
<dbReference type="PANTHER" id="PTHR23074:SF83">
    <property type="entry name" value="VACUOLAR PROTEIN SORTING-ASSOCIATED PROTEIN 4A"/>
    <property type="match status" value="1"/>
</dbReference>
<dbReference type="CDD" id="cd19481">
    <property type="entry name" value="RecA-like_protease"/>
    <property type="match status" value="1"/>
</dbReference>